<gene>
    <name evidence="3" type="ORF">MNOR_LOCUS30753</name>
</gene>
<comment type="caution">
    <text evidence="3">The sequence shown here is derived from an EMBL/GenBank/DDBJ whole genome shotgun (WGS) entry which is preliminary data.</text>
</comment>
<feature type="chain" id="PRO_5043360043" evidence="2">
    <location>
        <begin position="30"/>
        <end position="206"/>
    </location>
</feature>
<sequence>SEVVRMEWSWMSLVLLLFISALHQDSAVAACDDDCKAELTREIRSILKQELQPLNLILNELKPIYEFLNDKLKPLDEMQREIGTIRRDTRDMYVMSEEILQHTQIVATKQESMSSDLHSLPELNNKLSLLATNITNVKYDTEILKESNVGINTTVVSIEDSVKSAKLKSRKTSRIIVQMQQDMKGLESSLGPISENKTLDSNTRLR</sequence>
<evidence type="ECO:0000313" key="4">
    <source>
        <dbReference type="Proteomes" id="UP001497623"/>
    </source>
</evidence>
<dbReference type="AlphaFoldDB" id="A0AAV2S0U4"/>
<feature type="region of interest" description="Disordered" evidence="1">
    <location>
        <begin position="187"/>
        <end position="206"/>
    </location>
</feature>
<feature type="compositionally biased region" description="Polar residues" evidence="1">
    <location>
        <begin position="195"/>
        <end position="206"/>
    </location>
</feature>
<keyword evidence="2" id="KW-0732">Signal</keyword>
<name>A0AAV2S0U4_MEGNR</name>
<proteinExistence type="predicted"/>
<evidence type="ECO:0000256" key="2">
    <source>
        <dbReference type="SAM" id="SignalP"/>
    </source>
</evidence>
<reference evidence="3 4" key="1">
    <citation type="submission" date="2024-05" db="EMBL/GenBank/DDBJ databases">
        <authorList>
            <person name="Wallberg A."/>
        </authorList>
    </citation>
    <scope>NUCLEOTIDE SEQUENCE [LARGE SCALE GENOMIC DNA]</scope>
</reference>
<evidence type="ECO:0000256" key="1">
    <source>
        <dbReference type="SAM" id="MobiDB-lite"/>
    </source>
</evidence>
<keyword evidence="4" id="KW-1185">Reference proteome</keyword>
<organism evidence="3 4">
    <name type="scientific">Meganyctiphanes norvegica</name>
    <name type="common">Northern krill</name>
    <name type="synonym">Thysanopoda norvegica</name>
    <dbReference type="NCBI Taxonomy" id="48144"/>
    <lineage>
        <taxon>Eukaryota</taxon>
        <taxon>Metazoa</taxon>
        <taxon>Ecdysozoa</taxon>
        <taxon>Arthropoda</taxon>
        <taxon>Crustacea</taxon>
        <taxon>Multicrustacea</taxon>
        <taxon>Malacostraca</taxon>
        <taxon>Eumalacostraca</taxon>
        <taxon>Eucarida</taxon>
        <taxon>Euphausiacea</taxon>
        <taxon>Euphausiidae</taxon>
        <taxon>Meganyctiphanes</taxon>
    </lineage>
</organism>
<dbReference type="EMBL" id="CAXKWB010038254">
    <property type="protein sequence ID" value="CAL4151239.1"/>
    <property type="molecule type" value="Genomic_DNA"/>
</dbReference>
<feature type="signal peptide" evidence="2">
    <location>
        <begin position="1"/>
        <end position="29"/>
    </location>
</feature>
<feature type="non-terminal residue" evidence="3">
    <location>
        <position position="206"/>
    </location>
</feature>
<protein>
    <submittedName>
        <fullName evidence="3">Uncharacterized protein</fullName>
    </submittedName>
</protein>
<evidence type="ECO:0000313" key="3">
    <source>
        <dbReference type="EMBL" id="CAL4151239.1"/>
    </source>
</evidence>
<feature type="non-terminal residue" evidence="3">
    <location>
        <position position="1"/>
    </location>
</feature>
<dbReference type="Proteomes" id="UP001497623">
    <property type="component" value="Unassembled WGS sequence"/>
</dbReference>
<accession>A0AAV2S0U4</accession>